<dbReference type="Proteomes" id="UP001499843">
    <property type="component" value="Unassembled WGS sequence"/>
</dbReference>
<sequence length="439" mass="45613">MSEHANERHDASGPRDGEPAHASTPREDAQAHASAPPEDVPVHASVPHDGESGRRRGPDGGEAQRASGRDADEAQRASGRDADEAQRMSGRDGGEVERASGRDGGEAQRMSLLERRYRSTLRLLPASYRAGREEEMVAAFMELSGDVPDEDDPRPRWGEIASVLALSARVRLGAAGATPGQVARGAAVRLFALLGMGATAAFSMVDLVRAALLGSEPALIGAPESAARLAFIGVLAAAGCSIVAFVTLMRGHVRTAKVAALVSLVPSLTSYALSLAQNGSAALTPLHDLGNLLFLLAPPLALLIGFHSDVTPHRHSWPLTLSPLVAGAALMGLTMSAIAAGSPEPMGYYLWLDYGAAIPAWAAASAVVLARRQAPSRALALSAAGLVLLATRLPMLAYLPDVMWATAVVQCALLGTLTMALGTAGTWALSRSARPVARP</sequence>
<gene>
    <name evidence="3" type="ORF">GCM10009850_055970</name>
</gene>
<feature type="compositionally biased region" description="Basic and acidic residues" evidence="1">
    <location>
        <begin position="46"/>
        <end position="59"/>
    </location>
</feature>
<feature type="compositionally biased region" description="Basic and acidic residues" evidence="1">
    <location>
        <begin position="1"/>
        <end position="30"/>
    </location>
</feature>
<evidence type="ECO:0000256" key="2">
    <source>
        <dbReference type="SAM" id="Phobius"/>
    </source>
</evidence>
<protein>
    <submittedName>
        <fullName evidence="3">Uncharacterized protein</fullName>
    </submittedName>
</protein>
<accession>A0ABN3CKY5</accession>
<comment type="caution">
    <text evidence="3">The sequence shown here is derived from an EMBL/GenBank/DDBJ whole genome shotgun (WGS) entry which is preliminary data.</text>
</comment>
<keyword evidence="4" id="KW-1185">Reference proteome</keyword>
<evidence type="ECO:0000313" key="3">
    <source>
        <dbReference type="EMBL" id="GAA2210138.1"/>
    </source>
</evidence>
<feature type="region of interest" description="Disordered" evidence="1">
    <location>
        <begin position="1"/>
        <end position="108"/>
    </location>
</feature>
<keyword evidence="2" id="KW-0812">Transmembrane</keyword>
<reference evidence="3 4" key="1">
    <citation type="journal article" date="2019" name="Int. J. Syst. Evol. Microbiol.">
        <title>The Global Catalogue of Microorganisms (GCM) 10K type strain sequencing project: providing services to taxonomists for standard genome sequencing and annotation.</title>
        <authorList>
            <consortium name="The Broad Institute Genomics Platform"/>
            <consortium name="The Broad Institute Genome Sequencing Center for Infectious Disease"/>
            <person name="Wu L."/>
            <person name="Ma J."/>
        </authorList>
    </citation>
    <scope>NUCLEOTIDE SEQUENCE [LARGE SCALE GENOMIC DNA]</scope>
    <source>
        <strain evidence="3 4">JCM 16114</strain>
    </source>
</reference>
<keyword evidence="2" id="KW-1133">Transmembrane helix</keyword>
<proteinExistence type="predicted"/>
<evidence type="ECO:0000256" key="1">
    <source>
        <dbReference type="SAM" id="MobiDB-lite"/>
    </source>
</evidence>
<evidence type="ECO:0000313" key="4">
    <source>
        <dbReference type="Proteomes" id="UP001499843"/>
    </source>
</evidence>
<feature type="compositionally biased region" description="Basic and acidic residues" evidence="1">
    <location>
        <begin position="67"/>
        <end position="108"/>
    </location>
</feature>
<dbReference type="RefSeq" id="WP_344480556.1">
    <property type="nucleotide sequence ID" value="NZ_BAAAQX010000015.1"/>
</dbReference>
<organism evidence="3 4">
    <name type="scientific">Nonomuraea monospora</name>
    <dbReference type="NCBI Taxonomy" id="568818"/>
    <lineage>
        <taxon>Bacteria</taxon>
        <taxon>Bacillati</taxon>
        <taxon>Actinomycetota</taxon>
        <taxon>Actinomycetes</taxon>
        <taxon>Streptosporangiales</taxon>
        <taxon>Streptosporangiaceae</taxon>
        <taxon>Nonomuraea</taxon>
    </lineage>
</organism>
<feature type="transmembrane region" description="Helical" evidence="2">
    <location>
        <begin position="258"/>
        <end position="277"/>
    </location>
</feature>
<feature type="transmembrane region" description="Helical" evidence="2">
    <location>
        <begin position="289"/>
        <end position="307"/>
    </location>
</feature>
<feature type="transmembrane region" description="Helical" evidence="2">
    <location>
        <begin position="348"/>
        <end position="369"/>
    </location>
</feature>
<feature type="transmembrane region" description="Helical" evidence="2">
    <location>
        <begin position="319"/>
        <end position="342"/>
    </location>
</feature>
<feature type="transmembrane region" description="Helical" evidence="2">
    <location>
        <begin position="378"/>
        <end position="398"/>
    </location>
</feature>
<feature type="transmembrane region" description="Helical" evidence="2">
    <location>
        <begin position="186"/>
        <end position="205"/>
    </location>
</feature>
<feature type="transmembrane region" description="Helical" evidence="2">
    <location>
        <begin position="225"/>
        <end position="246"/>
    </location>
</feature>
<name>A0ABN3CKY5_9ACTN</name>
<dbReference type="EMBL" id="BAAAQX010000015">
    <property type="protein sequence ID" value="GAA2210138.1"/>
    <property type="molecule type" value="Genomic_DNA"/>
</dbReference>
<feature type="transmembrane region" description="Helical" evidence="2">
    <location>
        <begin position="404"/>
        <end position="429"/>
    </location>
</feature>
<keyword evidence="2" id="KW-0472">Membrane</keyword>